<proteinExistence type="predicted"/>
<evidence type="ECO:0000256" key="1">
    <source>
        <dbReference type="SAM" id="MobiDB-lite"/>
    </source>
</evidence>
<evidence type="ECO:0000313" key="3">
    <source>
        <dbReference type="Proteomes" id="UP001162131"/>
    </source>
</evidence>
<gene>
    <name evidence="2" type="ORF">BSTOLATCC_MIC43520</name>
</gene>
<evidence type="ECO:0000313" key="2">
    <source>
        <dbReference type="EMBL" id="CAG9327485.1"/>
    </source>
</evidence>
<accession>A0AAU9JQU5</accession>
<feature type="region of interest" description="Disordered" evidence="1">
    <location>
        <begin position="155"/>
        <end position="189"/>
    </location>
</feature>
<keyword evidence="3" id="KW-1185">Reference proteome</keyword>
<dbReference type="AlphaFoldDB" id="A0AAU9JQU5"/>
<feature type="compositionally biased region" description="Polar residues" evidence="1">
    <location>
        <begin position="168"/>
        <end position="177"/>
    </location>
</feature>
<sequence length="210" mass="24356">MSNEFYQRYHRLFFEDDSEPISMQYFLSKNPKNRINLKPSTDILSLAQEFEIIPKDVTQIEPAQPKFKQISAIEAQPVSKAAVKLPFSESPAFQAKPTFQPAAMSPPKRIIEYQPQPDNTGEVFKSMYTKQPLNIQSPTFQPQPPQQQAYESTRNNIFPDQPLRPQSKPISPYQTALNRRKDAKKNNEYRKERLRELLSMDKVPLGKLNK</sequence>
<dbReference type="Proteomes" id="UP001162131">
    <property type="component" value="Unassembled WGS sequence"/>
</dbReference>
<reference evidence="2" key="1">
    <citation type="submission" date="2021-09" db="EMBL/GenBank/DDBJ databases">
        <authorList>
            <consortium name="AG Swart"/>
            <person name="Singh M."/>
            <person name="Singh A."/>
            <person name="Seah K."/>
            <person name="Emmerich C."/>
        </authorList>
    </citation>
    <scope>NUCLEOTIDE SEQUENCE</scope>
    <source>
        <strain evidence="2">ATCC30299</strain>
    </source>
</reference>
<name>A0AAU9JQU5_9CILI</name>
<dbReference type="EMBL" id="CAJZBQ010000043">
    <property type="protein sequence ID" value="CAG9327485.1"/>
    <property type="molecule type" value="Genomic_DNA"/>
</dbReference>
<comment type="caution">
    <text evidence="2">The sequence shown here is derived from an EMBL/GenBank/DDBJ whole genome shotgun (WGS) entry which is preliminary data.</text>
</comment>
<organism evidence="2 3">
    <name type="scientific">Blepharisma stoltei</name>
    <dbReference type="NCBI Taxonomy" id="1481888"/>
    <lineage>
        <taxon>Eukaryota</taxon>
        <taxon>Sar</taxon>
        <taxon>Alveolata</taxon>
        <taxon>Ciliophora</taxon>
        <taxon>Postciliodesmatophora</taxon>
        <taxon>Heterotrichea</taxon>
        <taxon>Heterotrichida</taxon>
        <taxon>Blepharismidae</taxon>
        <taxon>Blepharisma</taxon>
    </lineage>
</organism>
<protein>
    <submittedName>
        <fullName evidence="2">Uncharacterized protein</fullName>
    </submittedName>
</protein>